<accession>L0F5F2</accession>
<name>L0F5F2_DESDL</name>
<dbReference type="KEGG" id="ddl:Desdi_0644"/>
<evidence type="ECO:0000313" key="3">
    <source>
        <dbReference type="Proteomes" id="UP000010797"/>
    </source>
</evidence>
<proteinExistence type="predicted"/>
<keyword evidence="3" id="KW-1185">Reference proteome</keyword>
<dbReference type="HOGENOM" id="CLU_082362_0_0_9"/>
<sequence length="290" mass="32871">MNTLYDVRGGVGGDSYLVVGDRKAALLDCGMAFSAADLIDNLKGVLQGRRLDYVFITHSHYDHVGALPYLKKEWPSLEAMGSEYDLRILERPSALESIRELSSEAAQMYSGETIEEYNDELMKIDTVVVEGRCIDLGNTQIKVIETPGHTRCTLSFLINDEILYGSESLGVMNQSGKISPSFIVDYDQAIQSIQRCQALNPKVIYSPHYGMIDQELKPDYWQECLDVAEYSRQLVLHYLKLGYTVDEILVEYENVFRSKEYYVEQPLFAFQINSRGMINAIIKSQAENVD</sequence>
<protein>
    <submittedName>
        <fullName evidence="2">Zn-dependent hydrolase, glyoxylase</fullName>
    </submittedName>
</protein>
<dbReference type="PANTHER" id="PTHR42951:SF4">
    <property type="entry name" value="ACYL-COENZYME A THIOESTERASE MBLAC2"/>
    <property type="match status" value="1"/>
</dbReference>
<dbReference type="PANTHER" id="PTHR42951">
    <property type="entry name" value="METALLO-BETA-LACTAMASE DOMAIN-CONTAINING"/>
    <property type="match status" value="1"/>
</dbReference>
<reference evidence="3" key="1">
    <citation type="submission" date="2012-02" db="EMBL/GenBank/DDBJ databases">
        <title>Complete sequence of Desulfitobacterium dichloroeliminans LMG P-21439.</title>
        <authorList>
            <person name="Lucas S."/>
            <person name="Han J."/>
            <person name="Lapidus A."/>
            <person name="Cheng J.-F."/>
            <person name="Goodwin L."/>
            <person name="Pitluck S."/>
            <person name="Peters L."/>
            <person name="Ovchinnikova G."/>
            <person name="Teshima H."/>
            <person name="Detter J.C."/>
            <person name="Han C."/>
            <person name="Tapia R."/>
            <person name="Land M."/>
            <person name="Hauser L."/>
            <person name="Kyrpides N."/>
            <person name="Ivanova N."/>
            <person name="Pagani I."/>
            <person name="Kruse T."/>
            <person name="de Vos W.M."/>
            <person name="Boon N."/>
            <person name="Smidt H."/>
            <person name="Woyke T."/>
        </authorList>
    </citation>
    <scope>NUCLEOTIDE SEQUENCE [LARGE SCALE GENOMIC DNA]</scope>
    <source>
        <strain evidence="3">LMG P-21439 / DCA1</strain>
    </source>
</reference>
<dbReference type="InterPro" id="IPR036866">
    <property type="entry name" value="RibonucZ/Hydroxyglut_hydro"/>
</dbReference>
<dbReference type="Pfam" id="PF00753">
    <property type="entry name" value="Lactamase_B"/>
    <property type="match status" value="1"/>
</dbReference>
<feature type="domain" description="Metallo-beta-lactamase" evidence="1">
    <location>
        <begin position="12"/>
        <end position="208"/>
    </location>
</feature>
<dbReference type="AlphaFoldDB" id="L0F5F2"/>
<evidence type="ECO:0000313" key="2">
    <source>
        <dbReference type="EMBL" id="AGA68173.1"/>
    </source>
</evidence>
<dbReference type="GO" id="GO:0016787">
    <property type="term" value="F:hydrolase activity"/>
    <property type="evidence" value="ECO:0007669"/>
    <property type="project" value="UniProtKB-KW"/>
</dbReference>
<dbReference type="SMART" id="SM00849">
    <property type="entry name" value="Lactamase_B"/>
    <property type="match status" value="1"/>
</dbReference>
<gene>
    <name evidence="2" type="ordered locus">Desdi_0644</name>
</gene>
<dbReference type="eggNOG" id="COG0491">
    <property type="taxonomic scope" value="Bacteria"/>
</dbReference>
<dbReference type="Proteomes" id="UP000010797">
    <property type="component" value="Chromosome"/>
</dbReference>
<dbReference type="InterPro" id="IPR050855">
    <property type="entry name" value="NDM-1-like"/>
</dbReference>
<dbReference type="SUPFAM" id="SSF56281">
    <property type="entry name" value="Metallo-hydrolase/oxidoreductase"/>
    <property type="match status" value="1"/>
</dbReference>
<organism evidence="2 3">
    <name type="scientific">Desulfitobacterium dichloroeliminans (strain LMG P-21439 / DCA1)</name>
    <dbReference type="NCBI Taxonomy" id="871963"/>
    <lineage>
        <taxon>Bacteria</taxon>
        <taxon>Bacillati</taxon>
        <taxon>Bacillota</taxon>
        <taxon>Clostridia</taxon>
        <taxon>Eubacteriales</taxon>
        <taxon>Desulfitobacteriaceae</taxon>
        <taxon>Desulfitobacterium</taxon>
    </lineage>
</organism>
<keyword evidence="2" id="KW-0378">Hydrolase</keyword>
<dbReference type="EMBL" id="CP003344">
    <property type="protein sequence ID" value="AGA68173.1"/>
    <property type="molecule type" value="Genomic_DNA"/>
</dbReference>
<dbReference type="STRING" id="871963.Desdi_0644"/>
<dbReference type="InterPro" id="IPR001279">
    <property type="entry name" value="Metallo-B-lactamas"/>
</dbReference>
<dbReference type="OrthoDB" id="9815874at2"/>
<evidence type="ECO:0000259" key="1">
    <source>
        <dbReference type="SMART" id="SM00849"/>
    </source>
</evidence>
<dbReference type="RefSeq" id="WP_015261175.1">
    <property type="nucleotide sequence ID" value="NC_019903.1"/>
</dbReference>
<dbReference type="Gene3D" id="3.60.15.10">
    <property type="entry name" value="Ribonuclease Z/Hydroxyacylglutathione hydrolase-like"/>
    <property type="match status" value="1"/>
</dbReference>